<reference evidence="2" key="1">
    <citation type="journal article" date="2020" name="Stud. Mycol.">
        <title>101 Dothideomycetes genomes: a test case for predicting lifestyles and emergence of pathogens.</title>
        <authorList>
            <person name="Haridas S."/>
            <person name="Albert R."/>
            <person name="Binder M."/>
            <person name="Bloem J."/>
            <person name="Labutti K."/>
            <person name="Salamov A."/>
            <person name="Andreopoulos B."/>
            <person name="Baker S."/>
            <person name="Barry K."/>
            <person name="Bills G."/>
            <person name="Bluhm B."/>
            <person name="Cannon C."/>
            <person name="Castanera R."/>
            <person name="Culley D."/>
            <person name="Daum C."/>
            <person name="Ezra D."/>
            <person name="Gonzalez J."/>
            <person name="Henrissat B."/>
            <person name="Kuo A."/>
            <person name="Liang C."/>
            <person name="Lipzen A."/>
            <person name="Lutzoni F."/>
            <person name="Magnuson J."/>
            <person name="Mondo S."/>
            <person name="Nolan M."/>
            <person name="Ohm R."/>
            <person name="Pangilinan J."/>
            <person name="Park H.-J."/>
            <person name="Ramirez L."/>
            <person name="Alfaro M."/>
            <person name="Sun H."/>
            <person name="Tritt A."/>
            <person name="Yoshinaga Y."/>
            <person name="Zwiers L.-H."/>
            <person name="Turgeon B."/>
            <person name="Goodwin S."/>
            <person name="Spatafora J."/>
            <person name="Crous P."/>
            <person name="Grigoriev I."/>
        </authorList>
    </citation>
    <scope>NUCLEOTIDE SEQUENCE</scope>
    <source>
        <strain evidence="2">CBS 109.77</strain>
    </source>
</reference>
<sequence length="260" mass="26099">MTADGHGNGGGLMLTAAARLSAGCVDALEGGDRGTAIGPGRSTGSAAGGKEGNAKSTAWLRQQTSPVSPGRWERGGEWAATCETHALARRPGTAMSPGARGGRARRRQQGRKGAPAGDEDESTLDAGRCPAWPRNAGALGLRAAGWALLPHGCTAEGARPASARSGMAPFAAEVGGPGGEAALGRRNTRVVAATHSHPGPPIIPPLHPFPPRVHFAVSIATSKGARPSSPPVVAMRVPAAGCPLLAAGCWLLALAAPRRG</sequence>
<protein>
    <submittedName>
        <fullName evidence="2">Uncharacterized protein</fullName>
    </submittedName>
</protein>
<gene>
    <name evidence="2" type="ORF">K505DRAFT_366597</name>
</gene>
<keyword evidence="3" id="KW-1185">Reference proteome</keyword>
<proteinExistence type="predicted"/>
<evidence type="ECO:0000256" key="1">
    <source>
        <dbReference type="SAM" id="MobiDB-lite"/>
    </source>
</evidence>
<feature type="region of interest" description="Disordered" evidence="1">
    <location>
        <begin position="32"/>
        <end position="126"/>
    </location>
</feature>
<dbReference type="AlphaFoldDB" id="A0A6A6WWL0"/>
<name>A0A6A6WWL0_9PLEO</name>
<dbReference type="Proteomes" id="UP000799757">
    <property type="component" value="Unassembled WGS sequence"/>
</dbReference>
<evidence type="ECO:0000313" key="2">
    <source>
        <dbReference type="EMBL" id="KAF2788301.1"/>
    </source>
</evidence>
<feature type="compositionally biased region" description="Polar residues" evidence="1">
    <location>
        <begin position="54"/>
        <end position="67"/>
    </location>
</feature>
<evidence type="ECO:0000313" key="3">
    <source>
        <dbReference type="Proteomes" id="UP000799757"/>
    </source>
</evidence>
<organism evidence="2 3">
    <name type="scientific">Melanomma pulvis-pyrius CBS 109.77</name>
    <dbReference type="NCBI Taxonomy" id="1314802"/>
    <lineage>
        <taxon>Eukaryota</taxon>
        <taxon>Fungi</taxon>
        <taxon>Dikarya</taxon>
        <taxon>Ascomycota</taxon>
        <taxon>Pezizomycotina</taxon>
        <taxon>Dothideomycetes</taxon>
        <taxon>Pleosporomycetidae</taxon>
        <taxon>Pleosporales</taxon>
        <taxon>Melanommataceae</taxon>
        <taxon>Melanomma</taxon>
    </lineage>
</organism>
<accession>A0A6A6WWL0</accession>
<dbReference type="EMBL" id="MU002228">
    <property type="protein sequence ID" value="KAF2788301.1"/>
    <property type="molecule type" value="Genomic_DNA"/>
</dbReference>